<evidence type="ECO:0000313" key="3">
    <source>
        <dbReference type="Proteomes" id="UP001165121"/>
    </source>
</evidence>
<comment type="caution">
    <text evidence="2">The sequence shown here is derived from an EMBL/GenBank/DDBJ whole genome shotgun (WGS) entry which is preliminary data.</text>
</comment>
<accession>A0A9W7CIR2</accession>
<gene>
    <name evidence="2" type="ORF">Pfra01_000746500</name>
</gene>
<organism evidence="2 3">
    <name type="scientific">Phytophthora fragariaefolia</name>
    <dbReference type="NCBI Taxonomy" id="1490495"/>
    <lineage>
        <taxon>Eukaryota</taxon>
        <taxon>Sar</taxon>
        <taxon>Stramenopiles</taxon>
        <taxon>Oomycota</taxon>
        <taxon>Peronosporomycetes</taxon>
        <taxon>Peronosporales</taxon>
        <taxon>Peronosporaceae</taxon>
        <taxon>Phytophthora</taxon>
    </lineage>
</organism>
<feature type="compositionally biased region" description="Low complexity" evidence="1">
    <location>
        <begin position="26"/>
        <end position="39"/>
    </location>
</feature>
<feature type="region of interest" description="Disordered" evidence="1">
    <location>
        <begin position="1"/>
        <end position="88"/>
    </location>
</feature>
<evidence type="ECO:0000313" key="2">
    <source>
        <dbReference type="EMBL" id="GMF31948.1"/>
    </source>
</evidence>
<feature type="compositionally biased region" description="Low complexity" evidence="1">
    <location>
        <begin position="63"/>
        <end position="85"/>
    </location>
</feature>
<dbReference type="Proteomes" id="UP001165121">
    <property type="component" value="Unassembled WGS sequence"/>
</dbReference>
<sequence length="206" mass="22377">MRAVTKAPSAEAASVSANTTHAAMETATSASVSTLASPSGESTIVPSAARLSQSAQDEDATESRQTPPSRRCPTQRTPSSSSSSTARVSPLAFGHNKLTVLALLRDMVEQLQEIWGNINKASAVTWRMWANEIMSNLDRSTWERAVFDAPPIRLERYISPADGQVHEHLTHLSRSTRVALDTINYALADNAELNRDWAAFGRRLGC</sequence>
<name>A0A9W7CIR2_9STRA</name>
<feature type="compositionally biased region" description="Polar residues" evidence="1">
    <location>
        <begin position="40"/>
        <end position="55"/>
    </location>
</feature>
<dbReference type="EMBL" id="BSXT01000659">
    <property type="protein sequence ID" value="GMF31948.1"/>
    <property type="molecule type" value="Genomic_DNA"/>
</dbReference>
<evidence type="ECO:0000256" key="1">
    <source>
        <dbReference type="SAM" id="MobiDB-lite"/>
    </source>
</evidence>
<reference evidence="2" key="1">
    <citation type="submission" date="2023-04" db="EMBL/GenBank/DDBJ databases">
        <title>Phytophthora fragariaefolia NBRC 109709.</title>
        <authorList>
            <person name="Ichikawa N."/>
            <person name="Sato H."/>
            <person name="Tonouchi N."/>
        </authorList>
    </citation>
    <scope>NUCLEOTIDE SEQUENCE</scope>
    <source>
        <strain evidence="2">NBRC 109709</strain>
    </source>
</reference>
<dbReference type="AlphaFoldDB" id="A0A9W7CIR2"/>
<proteinExistence type="predicted"/>
<keyword evidence="3" id="KW-1185">Reference proteome</keyword>
<protein>
    <submittedName>
        <fullName evidence="2">Unnamed protein product</fullName>
    </submittedName>
</protein>